<dbReference type="KEGG" id="syc:syc0961_c"/>
<evidence type="ECO:0008006" key="3">
    <source>
        <dbReference type="Google" id="ProtNLM"/>
    </source>
</evidence>
<name>A0A0H3K4U6_SYNP6</name>
<organism evidence="1 2">
    <name type="scientific">Synechococcus sp. (strain ATCC 27144 / PCC 6301 / SAUG 1402/1)</name>
    <name type="common">Anacystis nidulans</name>
    <dbReference type="NCBI Taxonomy" id="269084"/>
    <lineage>
        <taxon>Bacteria</taxon>
        <taxon>Bacillati</taxon>
        <taxon>Cyanobacteriota</taxon>
        <taxon>Cyanophyceae</taxon>
        <taxon>Synechococcales</taxon>
        <taxon>Synechococcaceae</taxon>
        <taxon>Synechococcus</taxon>
    </lineage>
</organism>
<dbReference type="InterPro" id="IPR048173">
    <property type="entry name" value="Sll0314-like"/>
</dbReference>
<dbReference type="InterPro" id="IPR011990">
    <property type="entry name" value="TPR-like_helical_dom_sf"/>
</dbReference>
<dbReference type="EMBL" id="AP008231">
    <property type="protein sequence ID" value="BAD79151.1"/>
    <property type="molecule type" value="Genomic_DNA"/>
</dbReference>
<dbReference type="eggNOG" id="COG0457">
    <property type="taxonomic scope" value="Bacteria"/>
</dbReference>
<sequence length="347" mass="36828">MSSGNVFLLSIASSAGMNIRLVHRLIAASCAVVLCSTVGIPAGRAGDPFRSSNPQPISASTAAAFTAAFQQGNYPAAEQALQQALRQDSSDPLVFALAGSLAFAQQNRQAFADYARQTKSKAQAIAPQQPLRSQLYIAVGELMMAASTLLPQLTGDGGVPLAAVPQALQSLQTVYGSLRAAAQINPNDPELNLVQGFVDLIVATNLPLANPSGAIAKLEKASPRYLADRGIALGLRNLKRYPEAIQYVDRAIAAAPENPELRYLKAQILVEQSKATGDANLRRAAAAEFQKALAKSSQLPQPLVWQLFFEACNNQKTFDNRGQDCVSLRDQVTQAPGPWGPATLPPL</sequence>
<evidence type="ECO:0000313" key="2">
    <source>
        <dbReference type="Proteomes" id="UP000001175"/>
    </source>
</evidence>
<evidence type="ECO:0000313" key="1">
    <source>
        <dbReference type="EMBL" id="BAD79151.1"/>
    </source>
</evidence>
<dbReference type="Pfam" id="PF13432">
    <property type="entry name" value="TPR_16"/>
    <property type="match status" value="2"/>
</dbReference>
<dbReference type="NCBIfam" id="NF041522">
    <property type="entry name" value="TPR_sll0314"/>
    <property type="match status" value="1"/>
</dbReference>
<dbReference type="PANTHER" id="PTHR12558:SF13">
    <property type="entry name" value="CELL DIVISION CYCLE PROTEIN 27 HOMOLOG"/>
    <property type="match status" value="1"/>
</dbReference>
<reference evidence="1 2" key="1">
    <citation type="journal article" date="2007" name="Photosyn. Res.">
        <title>Complete nucleotide sequence of the freshwater unicellular cyanobacterium Synechococcus elongatus PCC 6301 chromosome: gene content and organization.</title>
        <authorList>
            <person name="Sugita C."/>
            <person name="Ogata K."/>
            <person name="Shikata M."/>
            <person name="Jikuya H."/>
            <person name="Takano J."/>
            <person name="Furumichi M."/>
            <person name="Kanehisa M."/>
            <person name="Omata T."/>
            <person name="Sugiura M."/>
            <person name="Sugita M."/>
        </authorList>
    </citation>
    <scope>NUCLEOTIDE SEQUENCE [LARGE SCALE GENOMIC DNA]</scope>
    <source>
        <strain evidence="2">ATCC 27144 / PCC 6301 / SAUG 1402/1</strain>
    </source>
</reference>
<dbReference type="SUPFAM" id="SSF48452">
    <property type="entry name" value="TPR-like"/>
    <property type="match status" value="1"/>
</dbReference>
<dbReference type="Proteomes" id="UP000001175">
    <property type="component" value="Chromosome"/>
</dbReference>
<accession>A0A0H3K4U6</accession>
<dbReference type="PANTHER" id="PTHR12558">
    <property type="entry name" value="CELL DIVISION CYCLE 16,23,27"/>
    <property type="match status" value="1"/>
</dbReference>
<gene>
    <name evidence="1" type="ordered locus">syc0961_c</name>
</gene>
<protein>
    <recommendedName>
        <fullName evidence="3">Tetratricopeptide repeat protein</fullName>
    </recommendedName>
</protein>
<dbReference type="AlphaFoldDB" id="A0A0H3K4U6"/>
<proteinExistence type="predicted"/>
<dbReference type="Gene3D" id="1.25.40.10">
    <property type="entry name" value="Tetratricopeptide repeat domain"/>
    <property type="match status" value="2"/>
</dbReference>